<dbReference type="InterPro" id="IPR043502">
    <property type="entry name" value="DNA/RNA_pol_sf"/>
</dbReference>
<dbReference type="InterPro" id="IPR007094">
    <property type="entry name" value="RNA-dir_pol_PSvirus"/>
</dbReference>
<evidence type="ECO:0000259" key="7">
    <source>
        <dbReference type="PROSITE" id="PS50507"/>
    </source>
</evidence>
<keyword evidence="6 8" id="KW-0696">RNA-directed RNA polymerase</keyword>
<dbReference type="GO" id="GO:0006351">
    <property type="term" value="P:DNA-templated transcription"/>
    <property type="evidence" value="ECO:0007669"/>
    <property type="project" value="InterPro"/>
</dbReference>
<dbReference type="GO" id="GO:0003968">
    <property type="term" value="F:RNA-directed RNA polymerase activity"/>
    <property type="evidence" value="ECO:0007669"/>
    <property type="project" value="UniProtKB-KW"/>
</dbReference>
<evidence type="ECO:0000256" key="3">
    <source>
        <dbReference type="ARBA" id="ARBA00022741"/>
    </source>
</evidence>
<dbReference type="GO" id="GO:0003723">
    <property type="term" value="F:RNA binding"/>
    <property type="evidence" value="ECO:0007669"/>
    <property type="project" value="InterPro"/>
</dbReference>
<dbReference type="GO" id="GO:0039694">
    <property type="term" value="P:viral RNA genome replication"/>
    <property type="evidence" value="ECO:0007669"/>
    <property type="project" value="InterPro"/>
</dbReference>
<comment type="catalytic activity">
    <reaction evidence="5 6">
        <text>RNA(n) + a ribonucleoside 5'-triphosphate = RNA(n+1) + diphosphate</text>
        <dbReference type="Rhea" id="RHEA:21248"/>
        <dbReference type="Rhea" id="RHEA-COMP:14527"/>
        <dbReference type="Rhea" id="RHEA-COMP:17342"/>
        <dbReference type="ChEBI" id="CHEBI:33019"/>
        <dbReference type="ChEBI" id="CHEBI:61557"/>
        <dbReference type="ChEBI" id="CHEBI:140395"/>
        <dbReference type="EC" id="2.7.7.48"/>
    </reaction>
</comment>
<evidence type="ECO:0000256" key="6">
    <source>
        <dbReference type="RuleBase" id="RU364050"/>
    </source>
</evidence>
<dbReference type="InterPro" id="IPR001795">
    <property type="entry name" value="RNA-dir_pol_luteovirus"/>
</dbReference>
<evidence type="ECO:0000256" key="1">
    <source>
        <dbReference type="ARBA" id="ARBA00022679"/>
    </source>
</evidence>
<reference evidence="8" key="1">
    <citation type="journal article" date="2023" name="Viruses">
        <title>Mycoviruses in the Rust Fungus Uromyces fabae.</title>
        <authorList>
            <person name="Seitz J.M."/>
            <person name="Voegele R.T."/>
            <person name="Link T.I."/>
        </authorList>
    </citation>
    <scope>NUCLEOTIDE SEQUENCE</scope>
    <source>
        <strain evidence="8">Ufvs_10</strain>
    </source>
</reference>
<protein>
    <recommendedName>
        <fullName evidence="6">RNA-directed RNA polymerase</fullName>
        <ecNumber evidence="6">2.7.7.48</ecNumber>
    </recommendedName>
</protein>
<name>A0AA51YGK5_9VIRU</name>
<proteinExistence type="predicted"/>
<dbReference type="PROSITE" id="PS50507">
    <property type="entry name" value="RDRP_SSRNA_POS"/>
    <property type="match status" value="1"/>
</dbReference>
<sequence>MTSRSKATHILAHVEYGGGEWYGQTVKRFGDQALRCYSQRMGDVRLYYVDLNMNVFDMPPEVRQALSAAYSQVDGYDYTLGNKARMIRRLFASNDGHKEYTGDIVPQMFERAAVSGEHHTHIRPEELYDVIKRDEVRRSLYRICINRLLSMSGVTEAFASSLLLYVSVAPLHSALLLTHSDKVWCENTYAMLDQLKDVSVTLKALHSRDLLDLTDMFELNTLVNRGYGQVDWVKEREHRMKPDVIDVDPTAVYARALEVFKMGSKHGFKYKRMTLDDFIDSRWEWSPPGSVHSQYSKDDKYVHRESYRHRTKFVTLNSMPREHIREMFSRPPAIHAWASTKYEWGKERAIYGVDLTSATVAHFAMFNCEEALKHRFPVGEDAEAGRVHKRLKAMLEGCDSYCYDFDDFNAQHSTSSMVAVIKAYRDSFQFEMSEEQRSAMDWILNSYTDILIHAGDGKNYRPAGTLLSGSRLTTFLNTVLNYVYMDIAGVFTHSGVVDSVHNGDDVLIAIKNVRAAIDTHDAMSEINARAQATKCNILSVGEFLRVEHKIDMVDGLGAQYLSRACATAVHSRIESQMPVRAVEAVSATVTRMKELARRAPASKDIILLLRDKIFKHLSEVFNIPYDRLAIVADAHTVVGGCSEDRWAPVEFKIREVIPHQPEEPDDGETVESAVRPGCFDYATRLHKRLNGVVSFNTIHKSVSRATRAQLAITRETRLHIDDVSAQVKYKYARALKGMYKGIVKLPFIARARFLGVPPLALASPAQVNKLLKLTASVHDTMWALKVLL</sequence>
<dbReference type="SUPFAM" id="SSF56672">
    <property type="entry name" value="DNA/RNA polymerases"/>
    <property type="match status" value="1"/>
</dbReference>
<dbReference type="GO" id="GO:0000166">
    <property type="term" value="F:nucleotide binding"/>
    <property type="evidence" value="ECO:0007669"/>
    <property type="project" value="UniProtKB-KW"/>
</dbReference>
<dbReference type="EC" id="2.7.7.48" evidence="6"/>
<evidence type="ECO:0000256" key="5">
    <source>
        <dbReference type="ARBA" id="ARBA00048744"/>
    </source>
</evidence>
<feature type="domain" description="RdRp catalytic" evidence="7">
    <location>
        <begin position="398"/>
        <end position="518"/>
    </location>
</feature>
<keyword evidence="3 6" id="KW-0547">Nucleotide-binding</keyword>
<keyword evidence="1 6" id="KW-0808">Transferase</keyword>
<keyword evidence="2 6" id="KW-0548">Nucleotidyltransferase</keyword>
<evidence type="ECO:0000256" key="2">
    <source>
        <dbReference type="ARBA" id="ARBA00022695"/>
    </source>
</evidence>
<organism evidence="8">
    <name type="scientific">Uromyces fabae virus</name>
    <dbReference type="NCBI Taxonomy" id="3069272"/>
    <lineage>
        <taxon>Viruses</taxon>
        <taxon>Riboviria</taxon>
    </lineage>
</organism>
<dbReference type="EMBL" id="OQ995233">
    <property type="protein sequence ID" value="WMV64396.1"/>
    <property type="molecule type" value="Genomic_RNA"/>
</dbReference>
<dbReference type="Pfam" id="PF02123">
    <property type="entry name" value="RdRP_4"/>
    <property type="match status" value="1"/>
</dbReference>
<reference evidence="8" key="2">
    <citation type="submission" date="2023-05" db="EMBL/GenBank/DDBJ databases">
        <authorList>
            <person name="Seitz J."/>
            <person name="Voegele R.T."/>
            <person name="Link T.I."/>
        </authorList>
    </citation>
    <scope>NUCLEOTIDE SEQUENCE</scope>
    <source>
        <strain evidence="8">Ufvs_10</strain>
    </source>
</reference>
<keyword evidence="4 6" id="KW-0693">Viral RNA replication</keyword>
<evidence type="ECO:0000313" key="8">
    <source>
        <dbReference type="EMBL" id="WMV64396.1"/>
    </source>
</evidence>
<accession>A0AA51YGK5</accession>
<evidence type="ECO:0000256" key="4">
    <source>
        <dbReference type="ARBA" id="ARBA00022953"/>
    </source>
</evidence>